<dbReference type="SUPFAM" id="SSF52218">
    <property type="entry name" value="Flavoproteins"/>
    <property type="match status" value="1"/>
</dbReference>
<organism evidence="2 3">
    <name type="scientific">Planobispora longispora</name>
    <dbReference type="NCBI Taxonomy" id="28887"/>
    <lineage>
        <taxon>Bacteria</taxon>
        <taxon>Bacillati</taxon>
        <taxon>Actinomycetota</taxon>
        <taxon>Actinomycetes</taxon>
        <taxon>Streptosporangiales</taxon>
        <taxon>Streptosporangiaceae</taxon>
        <taxon>Planobispora</taxon>
    </lineage>
</organism>
<feature type="domain" description="Flavodoxin-like" evidence="1">
    <location>
        <begin position="7"/>
        <end position="185"/>
    </location>
</feature>
<dbReference type="AlphaFoldDB" id="A0A8J3W7S1"/>
<dbReference type="EMBL" id="BOOH01000052">
    <property type="protein sequence ID" value="GIH79864.1"/>
    <property type="molecule type" value="Genomic_DNA"/>
</dbReference>
<dbReference type="InterPro" id="IPR005025">
    <property type="entry name" value="FMN_Rdtase-like_dom"/>
</dbReference>
<dbReference type="PANTHER" id="PTHR30546">
    <property type="entry name" value="FLAVODOXIN-RELATED PROTEIN WRBA-RELATED"/>
    <property type="match status" value="1"/>
</dbReference>
<evidence type="ECO:0000313" key="3">
    <source>
        <dbReference type="Proteomes" id="UP000616724"/>
    </source>
</evidence>
<dbReference type="GO" id="GO:0010181">
    <property type="term" value="F:FMN binding"/>
    <property type="evidence" value="ECO:0007669"/>
    <property type="project" value="InterPro"/>
</dbReference>
<dbReference type="Gene3D" id="3.40.50.360">
    <property type="match status" value="1"/>
</dbReference>
<dbReference type="GO" id="GO:0003955">
    <property type="term" value="F:NAD(P)H dehydrogenase (quinone) activity"/>
    <property type="evidence" value="ECO:0007669"/>
    <property type="project" value="TreeGrafter"/>
</dbReference>
<dbReference type="GO" id="GO:0016020">
    <property type="term" value="C:membrane"/>
    <property type="evidence" value="ECO:0007669"/>
    <property type="project" value="TreeGrafter"/>
</dbReference>
<dbReference type="PANTHER" id="PTHR30546:SF23">
    <property type="entry name" value="FLAVOPROTEIN-LIKE PROTEIN YCP4-RELATED"/>
    <property type="match status" value="1"/>
</dbReference>
<comment type="caution">
    <text evidence="2">The sequence shown here is derived from an EMBL/GenBank/DDBJ whole genome shotgun (WGS) entry which is preliminary data.</text>
</comment>
<keyword evidence="3" id="KW-1185">Reference proteome</keyword>
<dbReference type="Proteomes" id="UP000616724">
    <property type="component" value="Unassembled WGS sequence"/>
</dbReference>
<accession>A0A8J3W7S1</accession>
<proteinExistence type="predicted"/>
<evidence type="ECO:0000259" key="1">
    <source>
        <dbReference type="PROSITE" id="PS50902"/>
    </source>
</evidence>
<dbReference type="RefSeq" id="WP_203894310.1">
    <property type="nucleotide sequence ID" value="NZ_BOOH01000052.1"/>
</dbReference>
<sequence>MPDLITVAVAYHSGYGHTARQARAAADGARSVPGVLAELHDVTSLTDELWESLGRAEAIIFGSPTYMGSQSAAFQTFAEASAKVWADMGWRDKVAAGFTNSAGVNGDKLNTLTSMALLAAQHGMTWVTLGLPPGWLYSAQGRDDDLNRLGGFLGAMAQSPSDAGPDTAPSPADLRTAEHLGRRVAQTALRLASGRRALDGALDGAAV</sequence>
<evidence type="ECO:0000313" key="2">
    <source>
        <dbReference type="EMBL" id="GIH79864.1"/>
    </source>
</evidence>
<gene>
    <name evidence="2" type="ORF">Plo01_62930</name>
</gene>
<reference evidence="2 3" key="1">
    <citation type="submission" date="2021-01" db="EMBL/GenBank/DDBJ databases">
        <title>Whole genome shotgun sequence of Planobispora longispora NBRC 13918.</title>
        <authorList>
            <person name="Komaki H."/>
            <person name="Tamura T."/>
        </authorList>
    </citation>
    <scope>NUCLEOTIDE SEQUENCE [LARGE SCALE GENOMIC DNA]</scope>
    <source>
        <strain evidence="2 3">NBRC 13918</strain>
    </source>
</reference>
<dbReference type="Pfam" id="PF03358">
    <property type="entry name" value="FMN_red"/>
    <property type="match status" value="1"/>
</dbReference>
<dbReference type="InterPro" id="IPR029039">
    <property type="entry name" value="Flavoprotein-like_sf"/>
</dbReference>
<dbReference type="PROSITE" id="PS50902">
    <property type="entry name" value="FLAVODOXIN_LIKE"/>
    <property type="match status" value="1"/>
</dbReference>
<dbReference type="InterPro" id="IPR008254">
    <property type="entry name" value="Flavodoxin/NO_synth"/>
</dbReference>
<protein>
    <submittedName>
        <fullName evidence="2">FMN reductase</fullName>
    </submittedName>
</protein>
<name>A0A8J3W7S1_9ACTN</name>